<dbReference type="GO" id="GO:0015344">
    <property type="term" value="F:siderophore uptake transmembrane transporter activity"/>
    <property type="evidence" value="ECO:0007669"/>
    <property type="project" value="TreeGrafter"/>
</dbReference>
<keyword evidence="4 10" id="KW-0812">Transmembrane</keyword>
<keyword evidence="5" id="KW-0732">Signal</keyword>
<dbReference type="GO" id="GO:0009279">
    <property type="term" value="C:cell outer membrane"/>
    <property type="evidence" value="ECO:0007669"/>
    <property type="project" value="UniProtKB-SubCell"/>
</dbReference>
<evidence type="ECO:0000256" key="7">
    <source>
        <dbReference type="ARBA" id="ARBA00023136"/>
    </source>
</evidence>
<evidence type="ECO:0000256" key="9">
    <source>
        <dbReference type="ARBA" id="ARBA00023237"/>
    </source>
</evidence>
<dbReference type="Pfam" id="PF00593">
    <property type="entry name" value="TonB_dep_Rec_b-barrel"/>
    <property type="match status" value="1"/>
</dbReference>
<evidence type="ECO:0000313" key="14">
    <source>
        <dbReference type="EMBL" id="AFD06499.1"/>
    </source>
</evidence>
<evidence type="ECO:0000256" key="1">
    <source>
        <dbReference type="ARBA" id="ARBA00004571"/>
    </source>
</evidence>
<keyword evidence="7 10" id="KW-0472">Membrane</keyword>
<evidence type="ECO:0000256" key="4">
    <source>
        <dbReference type="ARBA" id="ARBA00022692"/>
    </source>
</evidence>
<keyword evidence="3 10" id="KW-1134">Transmembrane beta strand</keyword>
<evidence type="ECO:0000259" key="12">
    <source>
        <dbReference type="Pfam" id="PF00593"/>
    </source>
</evidence>
<dbReference type="KEGG" id="scn:Solca_1414"/>
<keyword evidence="15" id="KW-1185">Reference proteome</keyword>
<dbReference type="PANTHER" id="PTHR30069">
    <property type="entry name" value="TONB-DEPENDENT OUTER MEMBRANE RECEPTOR"/>
    <property type="match status" value="1"/>
</dbReference>
<dbReference type="InterPro" id="IPR036942">
    <property type="entry name" value="Beta-barrel_TonB_sf"/>
</dbReference>
<dbReference type="RefSeq" id="WP_014679726.1">
    <property type="nucleotide sequence ID" value="NC_017770.1"/>
</dbReference>
<dbReference type="Gene3D" id="2.40.170.20">
    <property type="entry name" value="TonB-dependent receptor, beta-barrel domain"/>
    <property type="match status" value="1"/>
</dbReference>
<comment type="subcellular location">
    <subcellularLocation>
        <location evidence="1 10">Cell outer membrane</location>
        <topology evidence="1 10">Multi-pass membrane protein</topology>
    </subcellularLocation>
</comment>
<evidence type="ECO:0000256" key="8">
    <source>
        <dbReference type="ARBA" id="ARBA00023170"/>
    </source>
</evidence>
<sequence>MKKTFTLFALTVTTSLVAYSQEKKLALDEVTVTATKFAKKQSETGKVVSVISREELERSSGKSILDILNIQPSLNFNNANGNRGGNISTYLRGSQTGNTLILIDGIPVNDPSQITNDYDLNLIAVDMIDHIEILKGGHSTLYGSDAVAGVINIITKKGGAKPFNINALVTAGSYKDFKESLGISGSLSRVDYNFSVTHEYLKGFSAAKDTVKKHLSDEQKFDDDHFKLQSLNFNMGIKATENLMIRPFVRYSKTNMAVDYGAFTDDRDYTGESSDLSAGFSSNLKIKSSDLFLNYNYSDVKRSFLNDSIAGPKEYSSNDTKGLAHNVDLYGRFLLVDHLELLTGGSFRYANTNQANNSISQYGVYKTELNSDSAKNSLSSLYASVFLKDIKGFNLELGGRFNYHSIYGNNFTYTINPSLIIEENTKVFVNISSAFKIPTLYQLYAPVYGNPNLNPEKVQTFEAGFQTVFADGKAKLGLNAFKRKGKDVIAFTTKYVNYNKQDDQGMEVEGEVEVIKDLSVKASYALVYGKVTTATSSFNNLYRMPRNSFIFNAGYKVTDNLFISTNLKVVGQRVDPYFDTNTFQSVNLTLDKYFLLDAYAEYKFKMFKVFVDFRNITNEQYTEITGYNTRGFNLNGGLSFTL</sequence>
<dbReference type="Pfam" id="PF07715">
    <property type="entry name" value="Plug"/>
    <property type="match status" value="1"/>
</dbReference>
<dbReference type="Proteomes" id="UP000007590">
    <property type="component" value="Chromosome"/>
</dbReference>
<evidence type="ECO:0000256" key="3">
    <source>
        <dbReference type="ARBA" id="ARBA00022452"/>
    </source>
</evidence>
<proteinExistence type="inferred from homology"/>
<evidence type="ECO:0000256" key="2">
    <source>
        <dbReference type="ARBA" id="ARBA00022448"/>
    </source>
</evidence>
<name>H8KVJ6_SOLCM</name>
<dbReference type="HOGENOM" id="CLU_008287_18_5_10"/>
<dbReference type="PANTHER" id="PTHR30069:SF29">
    <property type="entry name" value="HEMOGLOBIN AND HEMOGLOBIN-HAPTOGLOBIN-BINDING PROTEIN 1-RELATED"/>
    <property type="match status" value="1"/>
</dbReference>
<accession>H8KVJ6</accession>
<reference evidence="14" key="1">
    <citation type="submission" date="2012-02" db="EMBL/GenBank/DDBJ databases">
        <title>The complete genome of Solitalea canadensis DSM 3403.</title>
        <authorList>
            <consortium name="US DOE Joint Genome Institute (JGI-PGF)"/>
            <person name="Lucas S."/>
            <person name="Copeland A."/>
            <person name="Lapidus A."/>
            <person name="Glavina del Rio T."/>
            <person name="Dalin E."/>
            <person name="Tice H."/>
            <person name="Bruce D."/>
            <person name="Goodwin L."/>
            <person name="Pitluck S."/>
            <person name="Peters L."/>
            <person name="Ovchinnikova G."/>
            <person name="Lu M."/>
            <person name="Kyrpides N."/>
            <person name="Mavromatis K."/>
            <person name="Ivanova N."/>
            <person name="Brettin T."/>
            <person name="Detter J.C."/>
            <person name="Han C."/>
            <person name="Larimer F."/>
            <person name="Land M."/>
            <person name="Hauser L."/>
            <person name="Markowitz V."/>
            <person name="Cheng J.-F."/>
            <person name="Hugenholtz P."/>
            <person name="Woyke T."/>
            <person name="Wu D."/>
            <person name="Spring S."/>
            <person name="Schroeder M."/>
            <person name="Kopitz M."/>
            <person name="Brambilla E."/>
            <person name="Klenk H.-P."/>
            <person name="Eisen J.A."/>
        </authorList>
    </citation>
    <scope>NUCLEOTIDE SEQUENCE</scope>
    <source>
        <strain evidence="14">DSM 3403</strain>
    </source>
</reference>
<feature type="domain" description="TonB-dependent receptor plug" evidence="13">
    <location>
        <begin position="41"/>
        <end position="150"/>
    </location>
</feature>
<keyword evidence="8 14" id="KW-0675">Receptor</keyword>
<evidence type="ECO:0000313" key="15">
    <source>
        <dbReference type="Proteomes" id="UP000007590"/>
    </source>
</evidence>
<keyword evidence="2 10" id="KW-0813">Transport</keyword>
<dbReference type="STRING" id="929556.Solca_1414"/>
<dbReference type="PROSITE" id="PS52016">
    <property type="entry name" value="TONB_DEPENDENT_REC_3"/>
    <property type="match status" value="1"/>
</dbReference>
<dbReference type="AlphaFoldDB" id="H8KVJ6"/>
<dbReference type="eggNOG" id="COG4206">
    <property type="taxonomic scope" value="Bacteria"/>
</dbReference>
<evidence type="ECO:0000256" key="5">
    <source>
        <dbReference type="ARBA" id="ARBA00022729"/>
    </source>
</evidence>
<dbReference type="InterPro" id="IPR039426">
    <property type="entry name" value="TonB-dep_rcpt-like"/>
</dbReference>
<evidence type="ECO:0000256" key="6">
    <source>
        <dbReference type="ARBA" id="ARBA00023077"/>
    </source>
</evidence>
<dbReference type="OrthoDB" id="9764669at2"/>
<evidence type="ECO:0000259" key="13">
    <source>
        <dbReference type="Pfam" id="PF07715"/>
    </source>
</evidence>
<gene>
    <name evidence="14" type="ordered locus">Solca_1414</name>
</gene>
<dbReference type="GO" id="GO:0044718">
    <property type="term" value="P:siderophore transmembrane transport"/>
    <property type="evidence" value="ECO:0007669"/>
    <property type="project" value="TreeGrafter"/>
</dbReference>
<feature type="domain" description="TonB-dependent receptor-like beta-barrel" evidence="12">
    <location>
        <begin position="258"/>
        <end position="616"/>
    </location>
</feature>
<dbReference type="InterPro" id="IPR037066">
    <property type="entry name" value="Plug_dom_sf"/>
</dbReference>
<dbReference type="CDD" id="cd01347">
    <property type="entry name" value="ligand_gated_channel"/>
    <property type="match status" value="1"/>
</dbReference>
<dbReference type="InterPro" id="IPR000531">
    <property type="entry name" value="Beta-barrel_TonB"/>
</dbReference>
<dbReference type="Gene3D" id="2.170.130.10">
    <property type="entry name" value="TonB-dependent receptor, plug domain"/>
    <property type="match status" value="1"/>
</dbReference>
<dbReference type="EMBL" id="CP003349">
    <property type="protein sequence ID" value="AFD06499.1"/>
    <property type="molecule type" value="Genomic_DNA"/>
</dbReference>
<keyword evidence="9 10" id="KW-0998">Cell outer membrane</keyword>
<evidence type="ECO:0000256" key="11">
    <source>
        <dbReference type="RuleBase" id="RU003357"/>
    </source>
</evidence>
<comment type="similarity">
    <text evidence="10 11">Belongs to the TonB-dependent receptor family.</text>
</comment>
<protein>
    <submittedName>
        <fullName evidence="14">Outer membrane cobalamin receptor protein</fullName>
    </submittedName>
</protein>
<organism evidence="14 15">
    <name type="scientific">Solitalea canadensis (strain ATCC 29591 / DSM 3403 / JCM 21819 / LMG 8368 / NBRC 15130 / NCIMB 12057 / USAM 9D)</name>
    <name type="common">Flexibacter canadensis</name>
    <dbReference type="NCBI Taxonomy" id="929556"/>
    <lineage>
        <taxon>Bacteria</taxon>
        <taxon>Pseudomonadati</taxon>
        <taxon>Bacteroidota</taxon>
        <taxon>Sphingobacteriia</taxon>
        <taxon>Sphingobacteriales</taxon>
        <taxon>Sphingobacteriaceae</taxon>
        <taxon>Solitalea</taxon>
    </lineage>
</organism>
<dbReference type="SUPFAM" id="SSF56935">
    <property type="entry name" value="Porins"/>
    <property type="match status" value="1"/>
</dbReference>
<keyword evidence="6 11" id="KW-0798">TonB box</keyword>
<dbReference type="InterPro" id="IPR012910">
    <property type="entry name" value="Plug_dom"/>
</dbReference>
<evidence type="ECO:0000256" key="10">
    <source>
        <dbReference type="PROSITE-ProRule" id="PRU01360"/>
    </source>
</evidence>